<protein>
    <submittedName>
        <fullName evidence="2">Uncharacterized protein</fullName>
    </submittedName>
</protein>
<evidence type="ECO:0000313" key="1">
    <source>
        <dbReference type="EMBL" id="JAI99499.1"/>
    </source>
</evidence>
<reference evidence="1" key="3">
    <citation type="submission" date="2015-10" db="EMBL/GenBank/DDBJ databases">
        <authorList>
            <person name="Gilbert D.G."/>
        </authorList>
    </citation>
    <scope>NUCLEOTIDE SEQUENCE</scope>
</reference>
<proteinExistence type="predicted"/>
<accession>A0A0N8E411</accession>
<reference evidence="2" key="2">
    <citation type="submission" date="2015-10" db="EMBL/GenBank/DDBJ databases">
        <title>EvidentialGene: Evidence-directed Construction of Complete mRNA Transcriptomes without Genomes.</title>
        <authorList>
            <person name="Gilbert D.G."/>
        </authorList>
    </citation>
    <scope>NUCLEOTIDE SEQUENCE</scope>
</reference>
<name>A0A0N8E411_9CRUS</name>
<dbReference type="AlphaFoldDB" id="A0A0N8E411"/>
<dbReference type="EMBL" id="GDIP01223902">
    <property type="protein sequence ID" value="JAI99499.1"/>
    <property type="molecule type" value="Transcribed_RNA"/>
</dbReference>
<sequence length="63" mass="7058">MYPLLHAPLLTAKIVSASCPTVPRHYNVTQVFGCFRMNGTCQSLLCCVKWLNWTLTLSADEIT</sequence>
<evidence type="ECO:0000313" key="2">
    <source>
        <dbReference type="EMBL" id="JAN30757.1"/>
    </source>
</evidence>
<organism evidence="2">
    <name type="scientific">Daphnia magna</name>
    <dbReference type="NCBI Taxonomy" id="35525"/>
    <lineage>
        <taxon>Eukaryota</taxon>
        <taxon>Metazoa</taxon>
        <taxon>Ecdysozoa</taxon>
        <taxon>Arthropoda</taxon>
        <taxon>Crustacea</taxon>
        <taxon>Branchiopoda</taxon>
        <taxon>Diplostraca</taxon>
        <taxon>Cladocera</taxon>
        <taxon>Anomopoda</taxon>
        <taxon>Daphniidae</taxon>
        <taxon>Daphnia</taxon>
    </lineage>
</organism>
<dbReference type="EMBL" id="GDIQ01063980">
    <property type="protein sequence ID" value="JAN30757.1"/>
    <property type="molecule type" value="Transcribed_RNA"/>
</dbReference>
<reference evidence="1" key="1">
    <citation type="submission" date="2015-10" db="EMBL/GenBank/DDBJ databases">
        <title>Daphnia magna gene sets from two clonal populations assembled and annotated with EvidentialGene.</title>
        <authorList>
            <person name="Gilbert D."/>
            <person name="Podicheti R."/>
            <person name="Orsini L."/>
            <person name="Colbourne J."/>
            <person name="Pfrender M."/>
        </authorList>
    </citation>
    <scope>NUCLEOTIDE SEQUENCE</scope>
</reference>